<name>A0A1X1EMZ4_PANCY</name>
<dbReference type="Proteomes" id="UP000193749">
    <property type="component" value="Unassembled WGS sequence"/>
</dbReference>
<gene>
    <name evidence="1" type="ORF">HA50_24815</name>
</gene>
<comment type="caution">
    <text evidence="1">The sequence shown here is derived from an EMBL/GenBank/DDBJ whole genome shotgun (WGS) entry which is preliminary data.</text>
</comment>
<evidence type="ECO:0008006" key="3">
    <source>
        <dbReference type="Google" id="ProtNLM"/>
    </source>
</evidence>
<organism evidence="1 2">
    <name type="scientific">Pantoea cypripedii</name>
    <name type="common">Pectobacterium cypripedii</name>
    <name type="synonym">Erwinia cypripedii</name>
    <dbReference type="NCBI Taxonomy" id="55209"/>
    <lineage>
        <taxon>Bacteria</taxon>
        <taxon>Pseudomonadati</taxon>
        <taxon>Pseudomonadota</taxon>
        <taxon>Gammaproteobacteria</taxon>
        <taxon>Enterobacterales</taxon>
        <taxon>Erwiniaceae</taxon>
        <taxon>Pantoea</taxon>
    </lineage>
</organism>
<accession>A0A1X1EMZ4</accession>
<dbReference type="InterPro" id="IPR010297">
    <property type="entry name" value="DUF900_hydrolase"/>
</dbReference>
<proteinExistence type="predicted"/>
<protein>
    <recommendedName>
        <fullName evidence="3">Alpha/beta hydrolase</fullName>
    </recommendedName>
</protein>
<dbReference type="AlphaFoldDB" id="A0A1X1EMZ4"/>
<reference evidence="1 2" key="1">
    <citation type="journal article" date="2017" name="Antonie Van Leeuwenhoek">
        <title>Phylogenomic resolution of the bacterial genus Pantoea and its relationship with Erwinia and Tatumella.</title>
        <authorList>
            <person name="Palmer M."/>
            <person name="Steenkamp E.T."/>
            <person name="Coetzee M.P."/>
            <person name="Chan W.Y."/>
            <person name="van Zyl E."/>
            <person name="De Maayer P."/>
            <person name="Coutinho T.A."/>
            <person name="Blom J."/>
            <person name="Smits T.H."/>
            <person name="Duffy B."/>
            <person name="Venter S.N."/>
        </authorList>
    </citation>
    <scope>NUCLEOTIDE SEQUENCE [LARGE SCALE GENOMIC DNA]</scope>
    <source>
        <strain evidence="1 2">LMG 2657</strain>
    </source>
</reference>
<evidence type="ECO:0000313" key="2">
    <source>
        <dbReference type="Proteomes" id="UP000193749"/>
    </source>
</evidence>
<sequence length="224" mass="24862">MVIGFDWPSNEKPQDYLSDRGDALDTAPVLVRGGIIPFTIFSKKDCPVNVHIMAHSMGAFVVREAFRHVDKVRDSDLANDWRIGQIALFAADISSSCFAANNADMLPVFNHCGRLTNYYSGFDEALAASNIKNIDLSSRVGRVGMPVDTPVPNKAVDVDCGARYQAIPDPKLKILDGMESHSWYLEDEVWYKDLAQTLSGSTDRNYITSRHAKNGSNDFELNID</sequence>
<dbReference type="Pfam" id="PF05990">
    <property type="entry name" value="DUF900"/>
    <property type="match status" value="1"/>
</dbReference>
<dbReference type="EMBL" id="MLJI01000002">
    <property type="protein sequence ID" value="ORM90328.1"/>
    <property type="molecule type" value="Genomic_DNA"/>
</dbReference>
<dbReference type="InterPro" id="IPR029058">
    <property type="entry name" value="AB_hydrolase_fold"/>
</dbReference>
<dbReference type="SUPFAM" id="SSF53474">
    <property type="entry name" value="alpha/beta-Hydrolases"/>
    <property type="match status" value="1"/>
</dbReference>
<evidence type="ECO:0000313" key="1">
    <source>
        <dbReference type="EMBL" id="ORM90328.1"/>
    </source>
</evidence>
<keyword evidence="2" id="KW-1185">Reference proteome</keyword>